<feature type="region of interest" description="Disordered" evidence="16">
    <location>
        <begin position="1"/>
        <end position="25"/>
    </location>
</feature>
<keyword evidence="20" id="KW-1185">Reference proteome</keyword>
<keyword evidence="5 15" id="KW-0963">Cytoplasm</keyword>
<gene>
    <name evidence="15" type="primary">ileS</name>
    <name evidence="19" type="ORF">ATJ88_1402</name>
</gene>
<dbReference type="GO" id="GO:0005524">
    <property type="term" value="F:ATP binding"/>
    <property type="evidence" value="ECO:0007669"/>
    <property type="project" value="UniProtKB-UniRule"/>
</dbReference>
<comment type="subcellular location">
    <subcellularLocation>
        <location evidence="2 15">Cytoplasm</location>
    </subcellularLocation>
</comment>
<feature type="domain" description="Aminoacyl-tRNA synthetase class Ia" evidence="17">
    <location>
        <begin position="37"/>
        <end position="691"/>
    </location>
</feature>
<evidence type="ECO:0000256" key="3">
    <source>
        <dbReference type="ARBA" id="ARBA00007078"/>
    </source>
</evidence>
<comment type="cofactor">
    <cofactor evidence="1 15">
        <name>Zn(2+)</name>
        <dbReference type="ChEBI" id="CHEBI:29105"/>
    </cofactor>
</comment>
<dbReference type="GO" id="GO:0008270">
    <property type="term" value="F:zinc ion binding"/>
    <property type="evidence" value="ECO:0007669"/>
    <property type="project" value="UniProtKB-UniRule"/>
</dbReference>
<accession>A0A2A9EW34</accession>
<comment type="caution">
    <text evidence="19">The sequence shown here is derived from an EMBL/GenBank/DDBJ whole genome shotgun (WGS) entry which is preliminary data.</text>
</comment>
<evidence type="ECO:0000256" key="16">
    <source>
        <dbReference type="SAM" id="MobiDB-lite"/>
    </source>
</evidence>
<dbReference type="SUPFAM" id="SSF47323">
    <property type="entry name" value="Anticodon-binding domain of a subclass of class I aminoacyl-tRNA synthetases"/>
    <property type="match status" value="1"/>
</dbReference>
<reference evidence="19 20" key="1">
    <citation type="submission" date="2017-10" db="EMBL/GenBank/DDBJ databases">
        <title>Sequencing the genomes of 1000 actinobacteria strains.</title>
        <authorList>
            <person name="Klenk H.-P."/>
        </authorList>
    </citation>
    <scope>NUCLEOTIDE SEQUENCE [LARGE SCALE GENOMIC DNA]</scope>
    <source>
        <strain evidence="19 20">DSM 21863</strain>
    </source>
</reference>
<evidence type="ECO:0000256" key="7">
    <source>
        <dbReference type="ARBA" id="ARBA00022723"/>
    </source>
</evidence>
<dbReference type="NCBIfam" id="TIGR00392">
    <property type="entry name" value="ileS"/>
    <property type="match status" value="1"/>
</dbReference>
<dbReference type="Pfam" id="PF19302">
    <property type="entry name" value="DUF5915"/>
    <property type="match status" value="1"/>
</dbReference>
<dbReference type="Pfam" id="PF00133">
    <property type="entry name" value="tRNA-synt_1"/>
    <property type="match status" value="1"/>
</dbReference>
<evidence type="ECO:0000256" key="2">
    <source>
        <dbReference type="ARBA" id="ARBA00004496"/>
    </source>
</evidence>
<evidence type="ECO:0000259" key="17">
    <source>
        <dbReference type="Pfam" id="PF00133"/>
    </source>
</evidence>
<feature type="domain" description="Methionyl/Valyl/Leucyl/Isoleucyl-tRNA synthetase anticodon-binding" evidence="18">
    <location>
        <begin position="754"/>
        <end position="894"/>
    </location>
</feature>
<dbReference type="InterPro" id="IPR013155">
    <property type="entry name" value="M/V/L/I-tRNA-synth_anticd-bd"/>
</dbReference>
<evidence type="ECO:0000256" key="1">
    <source>
        <dbReference type="ARBA" id="ARBA00001947"/>
    </source>
</evidence>
<dbReference type="InterPro" id="IPR002301">
    <property type="entry name" value="Ile-tRNA-ligase"/>
</dbReference>
<keyword evidence="9 15" id="KW-0862">Zinc</keyword>
<dbReference type="PROSITE" id="PS00178">
    <property type="entry name" value="AA_TRNA_LIGASE_I"/>
    <property type="match status" value="1"/>
</dbReference>
<evidence type="ECO:0000256" key="15">
    <source>
        <dbReference type="HAMAP-Rule" id="MF_02003"/>
    </source>
</evidence>
<name>A0A2A9EW34_9MICO</name>
<evidence type="ECO:0000256" key="4">
    <source>
        <dbReference type="ARBA" id="ARBA00011245"/>
    </source>
</evidence>
<dbReference type="EC" id="6.1.1.5" evidence="15"/>
<evidence type="ECO:0000256" key="12">
    <source>
        <dbReference type="ARBA" id="ARBA00023146"/>
    </source>
</evidence>
<evidence type="ECO:0000256" key="6">
    <source>
        <dbReference type="ARBA" id="ARBA00022598"/>
    </source>
</evidence>
<dbReference type="Pfam" id="PF08264">
    <property type="entry name" value="Anticodon_1"/>
    <property type="match status" value="1"/>
</dbReference>
<comment type="similarity">
    <text evidence="3 15">Belongs to the class-I aminoacyl-tRNA synthetase family. IleS type 2 subfamily.</text>
</comment>
<dbReference type="CDD" id="cd07961">
    <property type="entry name" value="Anticodon_Ia_Ile_ABEc"/>
    <property type="match status" value="1"/>
</dbReference>
<comment type="catalytic activity">
    <reaction evidence="14 15">
        <text>tRNA(Ile) + L-isoleucine + ATP = L-isoleucyl-tRNA(Ile) + AMP + diphosphate</text>
        <dbReference type="Rhea" id="RHEA:11060"/>
        <dbReference type="Rhea" id="RHEA-COMP:9666"/>
        <dbReference type="Rhea" id="RHEA-COMP:9695"/>
        <dbReference type="ChEBI" id="CHEBI:30616"/>
        <dbReference type="ChEBI" id="CHEBI:33019"/>
        <dbReference type="ChEBI" id="CHEBI:58045"/>
        <dbReference type="ChEBI" id="CHEBI:78442"/>
        <dbReference type="ChEBI" id="CHEBI:78528"/>
        <dbReference type="ChEBI" id="CHEBI:456215"/>
        <dbReference type="EC" id="6.1.1.5"/>
    </reaction>
</comment>
<keyword evidence="8 15" id="KW-0547">Nucleotide-binding</keyword>
<proteinExistence type="inferred from homology"/>
<dbReference type="InterPro" id="IPR009008">
    <property type="entry name" value="Val/Leu/Ile-tRNA-synth_edit"/>
</dbReference>
<dbReference type="FunFam" id="3.40.50.620:FF:000063">
    <property type="entry name" value="Isoleucine--tRNA ligase"/>
    <property type="match status" value="1"/>
</dbReference>
<dbReference type="SUPFAM" id="SSF52374">
    <property type="entry name" value="Nucleotidylyl transferase"/>
    <property type="match status" value="1"/>
</dbReference>
<dbReference type="InterPro" id="IPR023586">
    <property type="entry name" value="Ile-tRNA-ligase_type2"/>
</dbReference>
<dbReference type="InterPro" id="IPR002300">
    <property type="entry name" value="aa-tRNA-synth_Ia"/>
</dbReference>
<dbReference type="AlphaFoldDB" id="A0A2A9EW34"/>
<evidence type="ECO:0000256" key="13">
    <source>
        <dbReference type="ARBA" id="ARBA00025217"/>
    </source>
</evidence>
<keyword evidence="7 15" id="KW-0479">Metal-binding</keyword>
<evidence type="ECO:0000313" key="19">
    <source>
        <dbReference type="EMBL" id="PFG42731.1"/>
    </source>
</evidence>
<evidence type="ECO:0000313" key="20">
    <source>
        <dbReference type="Proteomes" id="UP000224130"/>
    </source>
</evidence>
<feature type="binding site" evidence="15">
    <location>
        <position position="660"/>
    </location>
    <ligand>
        <name>ATP</name>
        <dbReference type="ChEBI" id="CHEBI:30616"/>
    </ligand>
</feature>
<evidence type="ECO:0000256" key="14">
    <source>
        <dbReference type="ARBA" id="ARBA00048359"/>
    </source>
</evidence>
<dbReference type="GO" id="GO:0000049">
    <property type="term" value="F:tRNA binding"/>
    <property type="evidence" value="ECO:0007669"/>
    <property type="project" value="InterPro"/>
</dbReference>
<feature type="short sequence motif" description="'HIGH' region" evidence="15">
    <location>
        <begin position="71"/>
        <end position="81"/>
    </location>
</feature>
<keyword evidence="11 15" id="KW-0648">Protein biosynthesis</keyword>
<sequence length="1106" mass="122251">MAYPLHRSSEPSGTPGEAFGIAGVPASPRLPDIERDVLAYWEADDTFQASVAKNPAGENGENEFVFYDGPPFANGLPHYGHLLTGYVKDVVPRYQTMRGKHVERRFGWDTHGLPAELEAMSQLGIKTKDEIVELGIGTFNDACRASVLRYTSEWRDYVTRQARWVDFDHDYKTFNPDYMESVMWAFSELYRKGLVYSDFRVLPYCWNDQTPLSNHELRMDDDVYQNRQDPAVTVGLDVLDVPAGSVLRAGDKLLVWTTTPWTLPSNLLVMVGEDIDYVVVESAFTGTVQRYVLAEARVAAFARELTDDGTEEPRVVARLTGAEMLGTSYTPPFSYYQGHENAHRVVAADFVTTTDGTGLVHSAGAFGEDDKIVCDREGVASVMPVKADGTFVHPVDEYAGLQVFDANGPIIDHLKAATRGEAETGSVTAGTVLLRRETYDHSYPHCWRCRQPLMYMGVSSWFVEVTKIKDRMLELNQEISWTPEHIQDGQFGKWLAGARDWSITRNRFWGSPVPVWVSDDPTYPRTDVYGSFAELERDFGRLPLDADGQPNLHRPFIDELTRPNPDDPTGRSTMRRVEDVLDVWFDSGSMPYAQVHHPFENADWFEHHYPGDFIVEYIGQTRGWFYTLHILATALFDRPAFRSAISHGIVLGSDGRKMSKSLRNYPDVNEVFDRDGSDAMRWFLMASPILRGGNLVVTEEGIRDAVRQVLLPLWSTYYFFTLYANSATGTTDAGTGYVAQPVTAERVPGLPALDRYLLARTHDLVATVTAQLDAYDIAGACETVREHLDVLTNWYVRTQRDRFWAEDPDAFDTLHTALETLTRVMAPLAPLLAEEIWRGLTGGRSVHLADWPTTAEPALVADDALVAAMDEVRAVVSTTLALRKAHQLRVRQPLARLTVAVPDPEALADYVGLLTGELNVKAVDLVTADAEASGRFGITERLAVNARAAGPRLGRGVQAVIKAAKAGAWTRDADGVVVVTTDDGPVEMLATEYELTTVVGEQAGGGEVAASVLPGGGFVVLDLALDDALRAEGYARDVVRDVQDARKAAGLEVSDRIALELDVPAAHVADVEAHRDLVMRETLAATLAVTGTDGAERVVRVAKEDA</sequence>
<dbReference type="InterPro" id="IPR009080">
    <property type="entry name" value="tRNAsynth_Ia_anticodon-bd"/>
</dbReference>
<evidence type="ECO:0000256" key="5">
    <source>
        <dbReference type="ARBA" id="ARBA00022490"/>
    </source>
</evidence>
<keyword evidence="12 15" id="KW-0030">Aminoacyl-tRNA synthetase</keyword>
<evidence type="ECO:0000256" key="9">
    <source>
        <dbReference type="ARBA" id="ARBA00022833"/>
    </source>
</evidence>
<dbReference type="PANTHER" id="PTHR42780:SF1">
    <property type="entry name" value="ISOLEUCINE--TRNA LIGASE, CYTOPLASMIC"/>
    <property type="match status" value="1"/>
</dbReference>
<dbReference type="Gene3D" id="3.40.50.620">
    <property type="entry name" value="HUPs"/>
    <property type="match status" value="2"/>
</dbReference>
<dbReference type="FunFam" id="3.40.50.620:FF:000075">
    <property type="entry name" value="Isoleucine--tRNA ligase"/>
    <property type="match status" value="1"/>
</dbReference>
<dbReference type="GO" id="GO:0006428">
    <property type="term" value="P:isoleucyl-tRNA aminoacylation"/>
    <property type="evidence" value="ECO:0007669"/>
    <property type="project" value="UniProtKB-UniRule"/>
</dbReference>
<dbReference type="GO" id="GO:0004822">
    <property type="term" value="F:isoleucine-tRNA ligase activity"/>
    <property type="evidence" value="ECO:0007669"/>
    <property type="project" value="UniProtKB-UniRule"/>
</dbReference>
<keyword evidence="10 15" id="KW-0067">ATP-binding</keyword>
<dbReference type="RefSeq" id="WP_098463191.1">
    <property type="nucleotide sequence ID" value="NZ_PDJJ01000001.1"/>
</dbReference>
<evidence type="ECO:0000256" key="11">
    <source>
        <dbReference type="ARBA" id="ARBA00022917"/>
    </source>
</evidence>
<dbReference type="SUPFAM" id="SSF50677">
    <property type="entry name" value="ValRS/IleRS/LeuRS editing domain"/>
    <property type="match status" value="1"/>
</dbReference>
<dbReference type="PRINTS" id="PR00984">
    <property type="entry name" value="TRNASYNTHILE"/>
</dbReference>
<dbReference type="PANTHER" id="PTHR42780">
    <property type="entry name" value="SOLEUCYL-TRNA SYNTHETASE"/>
    <property type="match status" value="1"/>
</dbReference>
<organism evidence="19 20">
    <name type="scientific">Isoptericola jiangsuensis</name>
    <dbReference type="NCBI Taxonomy" id="548579"/>
    <lineage>
        <taxon>Bacteria</taxon>
        <taxon>Bacillati</taxon>
        <taxon>Actinomycetota</taxon>
        <taxon>Actinomycetes</taxon>
        <taxon>Micrococcales</taxon>
        <taxon>Promicromonosporaceae</taxon>
        <taxon>Isoptericola</taxon>
    </lineage>
</organism>
<evidence type="ECO:0000259" key="18">
    <source>
        <dbReference type="Pfam" id="PF08264"/>
    </source>
</evidence>
<dbReference type="InterPro" id="IPR014729">
    <property type="entry name" value="Rossmann-like_a/b/a_fold"/>
</dbReference>
<dbReference type="GO" id="GO:0005737">
    <property type="term" value="C:cytoplasm"/>
    <property type="evidence" value="ECO:0007669"/>
    <property type="project" value="UniProtKB-SubCell"/>
</dbReference>
<keyword evidence="6 15" id="KW-0436">Ligase</keyword>
<comment type="subunit">
    <text evidence="4 15">Monomer.</text>
</comment>
<comment type="domain">
    <text evidence="15">IleRS has two distinct active sites: one for aminoacylation and one for editing. The misactivated valine is translocated from the active site to the editing site, which sterically excludes the correctly activated isoleucine. The single editing site contains two valyl binding pockets, one specific for each substrate (Val-AMP or Val-tRNA(Ile)).</text>
</comment>
<protein>
    <recommendedName>
        <fullName evidence="15">Isoleucine--tRNA ligase</fullName>
        <ecNumber evidence="15">6.1.1.5</ecNumber>
    </recommendedName>
    <alternativeName>
        <fullName evidence="15">Isoleucyl-tRNA synthetase</fullName>
        <shortName evidence="15">IleRS</shortName>
    </alternativeName>
</protein>
<dbReference type="EMBL" id="PDJJ01000001">
    <property type="protein sequence ID" value="PFG42731.1"/>
    <property type="molecule type" value="Genomic_DNA"/>
</dbReference>
<dbReference type="InterPro" id="IPR001412">
    <property type="entry name" value="aa-tRNA-synth_I_CS"/>
</dbReference>
<dbReference type="CDD" id="cd00818">
    <property type="entry name" value="IleRS_core"/>
    <property type="match status" value="1"/>
</dbReference>
<evidence type="ECO:0000256" key="10">
    <source>
        <dbReference type="ARBA" id="ARBA00022840"/>
    </source>
</evidence>
<dbReference type="HAMAP" id="MF_02003">
    <property type="entry name" value="Ile_tRNA_synth_type2"/>
    <property type="match status" value="1"/>
</dbReference>
<evidence type="ECO:0000256" key="8">
    <source>
        <dbReference type="ARBA" id="ARBA00022741"/>
    </source>
</evidence>
<feature type="short sequence motif" description="'KMSKS' region" evidence="15">
    <location>
        <begin position="657"/>
        <end position="661"/>
    </location>
</feature>
<dbReference type="Gene3D" id="3.90.740.10">
    <property type="entry name" value="Valyl/Leucyl/Isoleucyl-tRNA synthetase, editing domain"/>
    <property type="match status" value="1"/>
</dbReference>
<dbReference type="OrthoDB" id="9810365at2"/>
<comment type="function">
    <text evidence="13 15">Catalyzes the attachment of isoleucine to tRNA(Ile). As IleRS can inadvertently accommodate and process structurally similar amino acids such as valine, to avoid such errors it has two additional distinct tRNA(Ile)-dependent editing activities. One activity is designated as 'pretransfer' editing and involves the hydrolysis of activated Val-AMP. The other activity is designated 'posttransfer' editing and involves deacylation of mischarged Val-tRNA(Ile).</text>
</comment>
<dbReference type="Proteomes" id="UP000224130">
    <property type="component" value="Unassembled WGS sequence"/>
</dbReference>
<dbReference type="Gene3D" id="1.10.730.10">
    <property type="entry name" value="Isoleucyl-tRNA Synthetase, Domain 1"/>
    <property type="match status" value="1"/>
</dbReference>
<dbReference type="GO" id="GO:0002161">
    <property type="term" value="F:aminoacyl-tRNA deacylase activity"/>
    <property type="evidence" value="ECO:0007669"/>
    <property type="project" value="InterPro"/>
</dbReference>
<dbReference type="InterPro" id="IPR033709">
    <property type="entry name" value="Anticodon_Ile_ABEc"/>
</dbReference>